<keyword evidence="9" id="KW-1185">Reference proteome</keyword>
<organism evidence="8 9">
    <name type="scientific">Amanita muscaria (strain Koide BX008)</name>
    <dbReference type="NCBI Taxonomy" id="946122"/>
    <lineage>
        <taxon>Eukaryota</taxon>
        <taxon>Fungi</taxon>
        <taxon>Dikarya</taxon>
        <taxon>Basidiomycota</taxon>
        <taxon>Agaricomycotina</taxon>
        <taxon>Agaricomycetes</taxon>
        <taxon>Agaricomycetidae</taxon>
        <taxon>Agaricales</taxon>
        <taxon>Pluteineae</taxon>
        <taxon>Amanitaceae</taxon>
        <taxon>Amanita</taxon>
    </lineage>
</organism>
<feature type="transmembrane region" description="Helical" evidence="7">
    <location>
        <begin position="281"/>
        <end position="300"/>
    </location>
</feature>
<proteinExistence type="inferred from homology"/>
<evidence type="ECO:0000313" key="8">
    <source>
        <dbReference type="EMBL" id="KIL69981.1"/>
    </source>
</evidence>
<evidence type="ECO:0000256" key="4">
    <source>
        <dbReference type="ARBA" id="ARBA00022989"/>
    </source>
</evidence>
<dbReference type="PANTHER" id="PTHR43791:SF63">
    <property type="entry name" value="HIGH AFFINITY CYSTEINE TRANSPORTER"/>
    <property type="match status" value="1"/>
</dbReference>
<evidence type="ECO:0000313" key="9">
    <source>
        <dbReference type="Proteomes" id="UP000054549"/>
    </source>
</evidence>
<dbReference type="Gene3D" id="1.20.1250.20">
    <property type="entry name" value="MFS general substrate transporter like domains"/>
    <property type="match status" value="2"/>
</dbReference>
<evidence type="ECO:0000256" key="1">
    <source>
        <dbReference type="ARBA" id="ARBA00004141"/>
    </source>
</evidence>
<evidence type="ECO:0000256" key="5">
    <source>
        <dbReference type="ARBA" id="ARBA00023136"/>
    </source>
</evidence>
<feature type="transmembrane region" description="Helical" evidence="7">
    <location>
        <begin position="213"/>
        <end position="233"/>
    </location>
</feature>
<dbReference type="InterPro" id="IPR011701">
    <property type="entry name" value="MFS"/>
</dbReference>
<evidence type="ECO:0000256" key="7">
    <source>
        <dbReference type="SAM" id="Phobius"/>
    </source>
</evidence>
<comment type="similarity">
    <text evidence="6">Belongs to the major facilitator superfamily. Allantoate permease family.</text>
</comment>
<gene>
    <name evidence="8" type="ORF">M378DRAFT_7754</name>
</gene>
<dbReference type="GO" id="GO:0022857">
    <property type="term" value="F:transmembrane transporter activity"/>
    <property type="evidence" value="ECO:0007669"/>
    <property type="project" value="InterPro"/>
</dbReference>
<dbReference type="FunCoup" id="A0A0C2XKF1">
    <property type="interactions" value="62"/>
</dbReference>
<evidence type="ECO:0000256" key="6">
    <source>
        <dbReference type="ARBA" id="ARBA00037968"/>
    </source>
</evidence>
<dbReference type="Pfam" id="PF07690">
    <property type="entry name" value="MFS_1"/>
    <property type="match status" value="1"/>
</dbReference>
<reference evidence="8 9" key="1">
    <citation type="submission" date="2014-04" db="EMBL/GenBank/DDBJ databases">
        <title>Evolutionary Origins and Diversification of the Mycorrhizal Mutualists.</title>
        <authorList>
            <consortium name="DOE Joint Genome Institute"/>
            <consortium name="Mycorrhizal Genomics Consortium"/>
            <person name="Kohler A."/>
            <person name="Kuo A."/>
            <person name="Nagy L.G."/>
            <person name="Floudas D."/>
            <person name="Copeland A."/>
            <person name="Barry K.W."/>
            <person name="Cichocki N."/>
            <person name="Veneault-Fourrey C."/>
            <person name="LaButti K."/>
            <person name="Lindquist E.A."/>
            <person name="Lipzen A."/>
            <person name="Lundell T."/>
            <person name="Morin E."/>
            <person name="Murat C."/>
            <person name="Riley R."/>
            <person name="Ohm R."/>
            <person name="Sun H."/>
            <person name="Tunlid A."/>
            <person name="Henrissat B."/>
            <person name="Grigoriev I.V."/>
            <person name="Hibbett D.S."/>
            <person name="Martin F."/>
        </authorList>
    </citation>
    <scope>NUCLEOTIDE SEQUENCE [LARGE SCALE GENOMIC DNA]</scope>
    <source>
        <strain evidence="8 9">Koide BX008</strain>
    </source>
</reference>
<dbReference type="EMBL" id="KN818225">
    <property type="protein sequence ID" value="KIL69981.1"/>
    <property type="molecule type" value="Genomic_DNA"/>
</dbReference>
<evidence type="ECO:0000256" key="3">
    <source>
        <dbReference type="ARBA" id="ARBA00022692"/>
    </source>
</evidence>
<protein>
    <submittedName>
        <fullName evidence="8">Uncharacterized protein</fullName>
    </submittedName>
</protein>
<feature type="transmembrane region" description="Helical" evidence="7">
    <location>
        <begin position="151"/>
        <end position="170"/>
    </location>
</feature>
<dbReference type="InterPro" id="IPR036259">
    <property type="entry name" value="MFS_trans_sf"/>
</dbReference>
<feature type="transmembrane region" description="Helical" evidence="7">
    <location>
        <begin position="182"/>
        <end position="201"/>
    </location>
</feature>
<keyword evidence="2" id="KW-0813">Transport</keyword>
<keyword evidence="3 7" id="KW-0812">Transmembrane</keyword>
<dbReference type="AlphaFoldDB" id="A0A0C2XKF1"/>
<feature type="transmembrane region" description="Helical" evidence="7">
    <location>
        <begin position="127"/>
        <end position="145"/>
    </location>
</feature>
<dbReference type="InParanoid" id="A0A0C2XKF1"/>
<feature type="transmembrane region" description="Helical" evidence="7">
    <location>
        <begin position="372"/>
        <end position="392"/>
    </location>
</feature>
<dbReference type="SUPFAM" id="SSF103473">
    <property type="entry name" value="MFS general substrate transporter"/>
    <property type="match status" value="1"/>
</dbReference>
<feature type="transmembrane region" description="Helical" evidence="7">
    <location>
        <begin position="404"/>
        <end position="424"/>
    </location>
</feature>
<keyword evidence="5 7" id="KW-0472">Membrane</keyword>
<dbReference type="FunFam" id="1.20.1250.20:FF:000064">
    <property type="entry name" value="MFS allantoate transporter"/>
    <property type="match status" value="1"/>
</dbReference>
<dbReference type="Proteomes" id="UP000054549">
    <property type="component" value="Unassembled WGS sequence"/>
</dbReference>
<name>A0A0C2XKF1_AMAMK</name>
<feature type="transmembrane region" description="Helical" evidence="7">
    <location>
        <begin position="349"/>
        <end position="366"/>
    </location>
</feature>
<feature type="transmembrane region" description="Helical" evidence="7">
    <location>
        <begin position="312"/>
        <end position="337"/>
    </location>
</feature>
<feature type="transmembrane region" description="Helical" evidence="7">
    <location>
        <begin position="436"/>
        <end position="458"/>
    </location>
</feature>
<keyword evidence="4 7" id="KW-1133">Transmembrane helix</keyword>
<dbReference type="PANTHER" id="PTHR43791">
    <property type="entry name" value="PERMEASE-RELATED"/>
    <property type="match status" value="1"/>
</dbReference>
<evidence type="ECO:0000256" key="2">
    <source>
        <dbReference type="ARBA" id="ARBA00022448"/>
    </source>
</evidence>
<sequence length="496" mass="55443">MESSSDHSEKKSVQHGPTFEAKEVDVAAQLAAGGDDLPLDPAVAARLRRKIDMHLLPLMCLLYLMQFADKTTLSQASVLGILNDAHLSRNQYNWLGTIFYISYLVFEYPQNLGLQRFPVGKWMSMNIFIWSIALTCHAACNSFGGLFAARLILGACAITAGFMLVTAMFYTREEQTKRIGYWFLMNGTALIILGFVSFGVAHTNTPQFSPWKWLMIITGLLTLITSVLFWFFFPDSPSNARFLTPEERVLAVQRIKVNQAGVENKQWKREQFIEAMTDPKTWLLGLYAALGNVWNSFGIQRQIIVSQFGFSLFQTTLLGCVDGVVEILVILAAVSLVPKFGRTITSVTSYMFAILGSILLQTLPFSNRVGLLFAYWLNMFAVPPFVISLGWTNAIVAGHTKRTTVNAVLLIAYGIGNAASPLMWKAEYAPRNQIPMAIISASDFASAMLLVLLSFILSRENKRRDRERRDETYDDAYVKKKSSDGTVVVVKVDKVI</sequence>
<dbReference type="HOGENOM" id="CLU_001265_0_5_1"/>
<dbReference type="STRING" id="946122.A0A0C2XKF1"/>
<dbReference type="OrthoDB" id="6730379at2759"/>
<comment type="subcellular location">
    <subcellularLocation>
        <location evidence="1">Membrane</location>
        <topology evidence="1">Multi-pass membrane protein</topology>
    </subcellularLocation>
</comment>
<dbReference type="GO" id="GO:0016020">
    <property type="term" value="C:membrane"/>
    <property type="evidence" value="ECO:0007669"/>
    <property type="project" value="UniProtKB-SubCell"/>
</dbReference>
<accession>A0A0C2XKF1</accession>